<comment type="similarity">
    <text evidence="1">Belongs to the LDH2/MDH2 oxidoreductase family.</text>
</comment>
<dbReference type="Gene3D" id="3.30.1370.60">
    <property type="entry name" value="Hypothetical oxidoreductase yiak, domain 2"/>
    <property type="match status" value="1"/>
</dbReference>
<dbReference type="Gene3D" id="1.10.1530.10">
    <property type="match status" value="1"/>
</dbReference>
<dbReference type="InterPro" id="IPR036111">
    <property type="entry name" value="Mal/L-sulfo/L-lacto_DH-like_sf"/>
</dbReference>
<evidence type="ECO:0000256" key="2">
    <source>
        <dbReference type="ARBA" id="ARBA00023002"/>
    </source>
</evidence>
<evidence type="ECO:0000256" key="3">
    <source>
        <dbReference type="SAM" id="MobiDB-lite"/>
    </source>
</evidence>
<accession>A0A852RBQ5</accession>
<keyword evidence="2" id="KW-0560">Oxidoreductase</keyword>
<dbReference type="Proteomes" id="UP000586095">
    <property type="component" value="Unassembled WGS sequence"/>
</dbReference>
<organism evidence="4 5">
    <name type="scientific">Leucobacter aridicollis</name>
    <dbReference type="NCBI Taxonomy" id="283878"/>
    <lineage>
        <taxon>Bacteria</taxon>
        <taxon>Bacillati</taxon>
        <taxon>Actinomycetota</taxon>
        <taxon>Actinomycetes</taxon>
        <taxon>Micrococcales</taxon>
        <taxon>Microbacteriaceae</taxon>
        <taxon>Leucobacter</taxon>
    </lineage>
</organism>
<comment type="caution">
    <text evidence="4">The sequence shown here is derived from an EMBL/GenBank/DDBJ whole genome shotgun (WGS) entry which is preliminary data.</text>
</comment>
<feature type="region of interest" description="Disordered" evidence="3">
    <location>
        <begin position="206"/>
        <end position="227"/>
    </location>
</feature>
<dbReference type="EMBL" id="JACCBD010000001">
    <property type="protein sequence ID" value="NYD28228.1"/>
    <property type="molecule type" value="Genomic_DNA"/>
</dbReference>
<name>A0A852RBQ5_9MICO</name>
<proteinExistence type="inferred from homology"/>
<reference evidence="4 5" key="1">
    <citation type="submission" date="2020-07" db="EMBL/GenBank/DDBJ databases">
        <title>Sequencing the genomes of 1000 actinobacteria strains.</title>
        <authorList>
            <person name="Klenk H.-P."/>
        </authorList>
    </citation>
    <scope>NUCLEOTIDE SEQUENCE [LARGE SCALE GENOMIC DNA]</scope>
    <source>
        <strain evidence="4 5">DSM 17380</strain>
    </source>
</reference>
<evidence type="ECO:0000256" key="1">
    <source>
        <dbReference type="ARBA" id="ARBA00006056"/>
    </source>
</evidence>
<dbReference type="AlphaFoldDB" id="A0A852RBQ5"/>
<dbReference type="InterPro" id="IPR043143">
    <property type="entry name" value="Mal/L-sulf/L-lact_DH-like_NADP"/>
</dbReference>
<dbReference type="SUPFAM" id="SSF89733">
    <property type="entry name" value="L-sulfolactate dehydrogenase-like"/>
    <property type="match status" value="1"/>
</dbReference>
<dbReference type="Pfam" id="PF02615">
    <property type="entry name" value="Ldh_2"/>
    <property type="match status" value="1"/>
</dbReference>
<dbReference type="PANTHER" id="PTHR11091">
    <property type="entry name" value="OXIDOREDUCTASE-RELATED"/>
    <property type="match status" value="1"/>
</dbReference>
<dbReference type="InterPro" id="IPR043144">
    <property type="entry name" value="Mal/L-sulf/L-lact_DH-like_ah"/>
</dbReference>
<dbReference type="InterPro" id="IPR003767">
    <property type="entry name" value="Malate/L-lactate_DH-like"/>
</dbReference>
<protein>
    <submittedName>
        <fullName evidence="4">LDH2 family malate/lactate/ureidoglycolate dehydrogenase</fullName>
    </submittedName>
</protein>
<gene>
    <name evidence="4" type="ORF">BJ960_003031</name>
</gene>
<evidence type="ECO:0000313" key="5">
    <source>
        <dbReference type="Proteomes" id="UP000586095"/>
    </source>
</evidence>
<sequence length="255" mass="26070">MQQATERVIDLAAAHGVAAVAVQGGSHYGAGSFWADQVVDAGMLAIVTSTTGPVVAPFGGGDKVFGTNPITLAAPGEAEDRLVADLATSTGAYGKVIAARNAGESIPAGWAVDPNGSPTTDPVAAMAGALTPFGGHKGSAISAAVEAFSAILGAGTFAFETEDIWSNPASRMNIGQLILAIDPSFFSGREHARNRTSELLGAIRRSAPGGDVLAPGDPERERARENGMTVPLSESVVDDLRELGKRLDIELPNPL</sequence>
<evidence type="ECO:0000313" key="4">
    <source>
        <dbReference type="EMBL" id="NYD28228.1"/>
    </source>
</evidence>
<keyword evidence="5" id="KW-1185">Reference proteome</keyword>
<dbReference type="PANTHER" id="PTHR11091:SF0">
    <property type="entry name" value="MALATE DEHYDROGENASE"/>
    <property type="match status" value="1"/>
</dbReference>
<dbReference type="GO" id="GO:0016491">
    <property type="term" value="F:oxidoreductase activity"/>
    <property type="evidence" value="ECO:0007669"/>
    <property type="project" value="UniProtKB-KW"/>
</dbReference>